<keyword evidence="2" id="KW-1185">Reference proteome</keyword>
<organism evidence="1 2">
    <name type="scientific">Rhodovulum marinum</name>
    <dbReference type="NCBI Taxonomy" id="320662"/>
    <lineage>
        <taxon>Bacteria</taxon>
        <taxon>Pseudomonadati</taxon>
        <taxon>Pseudomonadota</taxon>
        <taxon>Alphaproteobacteria</taxon>
        <taxon>Rhodobacterales</taxon>
        <taxon>Paracoccaceae</taxon>
        <taxon>Rhodovulum</taxon>
    </lineage>
</organism>
<dbReference type="GO" id="GO:0009399">
    <property type="term" value="P:nitrogen fixation"/>
    <property type="evidence" value="ECO:0007669"/>
    <property type="project" value="InterPro"/>
</dbReference>
<name>A0A4R2Q6U8_9RHOB</name>
<protein>
    <submittedName>
        <fullName evidence="1">Nitrogen fixation protein NifQ</fullName>
    </submittedName>
</protein>
<dbReference type="OrthoDB" id="192277at2"/>
<gene>
    <name evidence="1" type="ORF">EV662_101534</name>
</gene>
<proteinExistence type="predicted"/>
<dbReference type="AlphaFoldDB" id="A0A4R2Q6U8"/>
<dbReference type="Proteomes" id="UP000294835">
    <property type="component" value="Unassembled WGS sequence"/>
</dbReference>
<evidence type="ECO:0000313" key="2">
    <source>
        <dbReference type="Proteomes" id="UP000294835"/>
    </source>
</evidence>
<dbReference type="InterPro" id="IPR006975">
    <property type="entry name" value="NifQ"/>
</dbReference>
<dbReference type="RefSeq" id="WP_132460566.1">
    <property type="nucleotide sequence ID" value="NZ_SLXP01000001.1"/>
</dbReference>
<accession>A0A4R2Q6U8</accession>
<sequence length="206" mass="22213">MTEDEAYRWLIAGAAPGADPFDAHVLASILALAIGEGGTAGRVCAHSGLDRGALDRLAEGMFPACREGLAAMADQDLPTAEIEQDSVRNLLEDHASGPSLLGRPLAAMVARRAMEPDHLWQDLGLRNRNELSALLDRHFAPLARQNTANMKWKRFFYRKICEEEGFVLCAAPSCSACGDFEMCFGEETGEARLARVRNGLTAAGPA</sequence>
<dbReference type="EMBL" id="SLXP01000001">
    <property type="protein sequence ID" value="TCP44440.1"/>
    <property type="molecule type" value="Genomic_DNA"/>
</dbReference>
<comment type="caution">
    <text evidence="1">The sequence shown here is derived from an EMBL/GenBank/DDBJ whole genome shotgun (WGS) entry which is preliminary data.</text>
</comment>
<evidence type="ECO:0000313" key="1">
    <source>
        <dbReference type="EMBL" id="TCP44440.1"/>
    </source>
</evidence>
<dbReference type="GO" id="GO:0030151">
    <property type="term" value="F:molybdenum ion binding"/>
    <property type="evidence" value="ECO:0007669"/>
    <property type="project" value="InterPro"/>
</dbReference>
<reference evidence="1 2" key="1">
    <citation type="submission" date="2019-03" db="EMBL/GenBank/DDBJ databases">
        <title>Genomic Encyclopedia of Type Strains, Phase IV (KMG-IV): sequencing the most valuable type-strain genomes for metagenomic binning, comparative biology and taxonomic classification.</title>
        <authorList>
            <person name="Goeker M."/>
        </authorList>
    </citation>
    <scope>NUCLEOTIDE SEQUENCE [LARGE SCALE GENOMIC DNA]</scope>
    <source>
        <strain evidence="1 2">DSM 18063</strain>
    </source>
</reference>
<dbReference type="Pfam" id="PF04891">
    <property type="entry name" value="NifQ"/>
    <property type="match status" value="1"/>
</dbReference>